<evidence type="ECO:0000313" key="1">
    <source>
        <dbReference type="EMBL" id="CKU54787.1"/>
    </source>
</evidence>
<gene>
    <name evidence="2" type="ORF">ERS007703_02269</name>
    <name evidence="1" type="ORF">ERS027646_04850</name>
</gene>
<organism evidence="2 3">
    <name type="scientific">Mycobacterium tuberculosis</name>
    <dbReference type="NCBI Taxonomy" id="1773"/>
    <lineage>
        <taxon>Bacteria</taxon>
        <taxon>Bacillati</taxon>
        <taxon>Actinomycetota</taxon>
        <taxon>Actinomycetes</taxon>
        <taxon>Mycobacteriales</taxon>
        <taxon>Mycobacteriaceae</taxon>
        <taxon>Mycobacterium</taxon>
        <taxon>Mycobacterium tuberculosis complex</taxon>
    </lineage>
</organism>
<protein>
    <submittedName>
        <fullName evidence="2">Uncharacterized protein</fullName>
    </submittedName>
</protein>
<name>A0A0U0R9J5_MYCTX</name>
<sequence length="55" mass="5857">MCAWFHHPDMFAPKLPKPEPPPAPVLKKPDDGTVVVFPMPGVGGMLISGMSPAMT</sequence>
<dbReference type="EMBL" id="CSAE01000235">
    <property type="protein sequence ID" value="COV89926.1"/>
    <property type="molecule type" value="Genomic_DNA"/>
</dbReference>
<evidence type="ECO:0000313" key="2">
    <source>
        <dbReference type="EMBL" id="COV89926.1"/>
    </source>
</evidence>
<accession>A0A0U0R9J5</accession>
<dbReference type="EMBL" id="CNGE01001840">
    <property type="protein sequence ID" value="CKU54787.1"/>
    <property type="molecule type" value="Genomic_DNA"/>
</dbReference>
<dbReference type="Proteomes" id="UP000038802">
    <property type="component" value="Unassembled WGS sequence"/>
</dbReference>
<reference evidence="2" key="2">
    <citation type="submission" date="2015-03" db="EMBL/GenBank/DDBJ databases">
        <authorList>
            <person name="Murphy D."/>
        </authorList>
    </citation>
    <scope>NUCLEOTIDE SEQUENCE [LARGE SCALE GENOMIC DNA]</scope>
    <source>
        <strain evidence="2">K00500041</strain>
    </source>
</reference>
<dbReference type="AlphaFoldDB" id="A0A0U0R9J5"/>
<evidence type="ECO:0000313" key="3">
    <source>
        <dbReference type="Proteomes" id="UP000038802"/>
    </source>
</evidence>
<proteinExistence type="predicted"/>
<reference evidence="3 4" key="1">
    <citation type="submission" date="2015-03" db="EMBL/GenBank/DDBJ databases">
        <authorList>
            <consortium name="Pathogen Informatics"/>
        </authorList>
    </citation>
    <scope>NUCLEOTIDE SEQUENCE [LARGE SCALE GENOMIC DNA]</scope>
    <source>
        <strain evidence="1 4">Bir 172</strain>
        <strain evidence="3">K00500041</strain>
    </source>
</reference>
<evidence type="ECO:0000313" key="4">
    <source>
        <dbReference type="Proteomes" id="UP000048948"/>
    </source>
</evidence>
<dbReference type="Proteomes" id="UP000048948">
    <property type="component" value="Unassembled WGS sequence"/>
</dbReference>